<dbReference type="FunFam" id="3.40.50.20:FF:000013">
    <property type="entry name" value="D-alanine--D-alanine ligase"/>
    <property type="match status" value="1"/>
</dbReference>
<evidence type="ECO:0000256" key="10">
    <source>
        <dbReference type="ARBA" id="ARBA00022741"/>
    </source>
</evidence>
<dbReference type="InterPro" id="IPR000291">
    <property type="entry name" value="D-Ala_lig_Van_CS"/>
</dbReference>
<dbReference type="PROSITE" id="PS50975">
    <property type="entry name" value="ATP_GRASP"/>
    <property type="match status" value="1"/>
</dbReference>
<dbReference type="GO" id="GO:0005524">
    <property type="term" value="F:ATP binding"/>
    <property type="evidence" value="ECO:0007669"/>
    <property type="project" value="UniProtKB-UniRule"/>
</dbReference>
<keyword evidence="12 20" id="KW-0460">Magnesium</keyword>
<comment type="cofactor">
    <cofactor evidence="1">
        <name>Mn(2+)</name>
        <dbReference type="ChEBI" id="CHEBI:29035"/>
    </cofactor>
</comment>
<keyword evidence="10 21" id="KW-0547">Nucleotide-binding</keyword>
<feature type="active site" evidence="19">
    <location>
        <position position="283"/>
    </location>
</feature>
<gene>
    <name evidence="23" type="primary">ddlB</name>
    <name evidence="18" type="synonym">ddl</name>
    <name evidence="23" type="ORF">GCM10007894_01770</name>
</gene>
<feature type="binding site" evidence="20">
    <location>
        <position position="272"/>
    </location>
    <ligand>
        <name>Mg(2+)</name>
        <dbReference type="ChEBI" id="CHEBI:18420"/>
        <label>2</label>
    </ligand>
</feature>
<evidence type="ECO:0000256" key="15">
    <source>
        <dbReference type="ARBA" id="ARBA00023211"/>
    </source>
</evidence>
<dbReference type="GO" id="GO:0046872">
    <property type="term" value="F:metal ion binding"/>
    <property type="evidence" value="ECO:0007669"/>
    <property type="project" value="UniProtKB-KW"/>
</dbReference>
<evidence type="ECO:0000259" key="22">
    <source>
        <dbReference type="PROSITE" id="PS50975"/>
    </source>
</evidence>
<dbReference type="GO" id="GO:0005829">
    <property type="term" value="C:cytosol"/>
    <property type="evidence" value="ECO:0007669"/>
    <property type="project" value="TreeGrafter"/>
</dbReference>
<evidence type="ECO:0000256" key="9">
    <source>
        <dbReference type="ARBA" id="ARBA00022723"/>
    </source>
</evidence>
<evidence type="ECO:0000256" key="13">
    <source>
        <dbReference type="ARBA" id="ARBA00022960"/>
    </source>
</evidence>
<keyword evidence="9 20" id="KW-0479">Metal-binding</keyword>
<evidence type="ECO:0000256" key="20">
    <source>
        <dbReference type="PIRSR" id="PIRSR039102-3"/>
    </source>
</evidence>
<keyword evidence="24" id="KW-1185">Reference proteome</keyword>
<dbReference type="NCBIfam" id="NF002378">
    <property type="entry name" value="PRK01372.1"/>
    <property type="match status" value="1"/>
</dbReference>
<dbReference type="GO" id="GO:0008716">
    <property type="term" value="F:D-alanine-D-alanine ligase activity"/>
    <property type="evidence" value="ECO:0007669"/>
    <property type="project" value="UniProtKB-UniRule"/>
</dbReference>
<evidence type="ECO:0000256" key="19">
    <source>
        <dbReference type="PIRSR" id="PIRSR039102-1"/>
    </source>
</evidence>
<dbReference type="Proteomes" id="UP001157439">
    <property type="component" value="Unassembled WGS sequence"/>
</dbReference>
<dbReference type="EC" id="6.3.2.4" evidence="6 18"/>
<dbReference type="PROSITE" id="PS00843">
    <property type="entry name" value="DALA_DALA_LIGASE_1"/>
    <property type="match status" value="1"/>
</dbReference>
<comment type="subcellular location">
    <subcellularLocation>
        <location evidence="3 18">Cytoplasm</location>
    </subcellularLocation>
</comment>
<evidence type="ECO:0000256" key="5">
    <source>
        <dbReference type="ARBA" id="ARBA00010871"/>
    </source>
</evidence>
<accession>A0AA37TMM5</accession>
<keyword evidence="7 18" id="KW-0963">Cytoplasm</keyword>
<keyword evidence="13 18" id="KW-0133">Cell shape</keyword>
<evidence type="ECO:0000256" key="12">
    <source>
        <dbReference type="ARBA" id="ARBA00022842"/>
    </source>
</evidence>
<dbReference type="Gene3D" id="3.30.1490.20">
    <property type="entry name" value="ATP-grasp fold, A domain"/>
    <property type="match status" value="1"/>
</dbReference>
<dbReference type="FunFam" id="3.30.470.20:FF:000008">
    <property type="entry name" value="D-alanine--D-alanine ligase"/>
    <property type="match status" value="1"/>
</dbReference>
<dbReference type="PROSITE" id="PS00844">
    <property type="entry name" value="DALA_DALA_LIGASE_2"/>
    <property type="match status" value="1"/>
</dbReference>
<name>A0AA37TMM5_9GAMM</name>
<dbReference type="InterPro" id="IPR011127">
    <property type="entry name" value="Dala_Dala_lig_N"/>
</dbReference>
<dbReference type="PANTHER" id="PTHR23132">
    <property type="entry name" value="D-ALANINE--D-ALANINE LIGASE"/>
    <property type="match status" value="1"/>
</dbReference>
<comment type="caution">
    <text evidence="23">The sequence shown here is derived from an EMBL/GenBank/DDBJ whole genome shotgun (WGS) entry which is preliminary data.</text>
</comment>
<feature type="domain" description="ATP-grasp" evidence="22">
    <location>
        <begin position="106"/>
        <end position="305"/>
    </location>
</feature>
<evidence type="ECO:0000256" key="3">
    <source>
        <dbReference type="ARBA" id="ARBA00004496"/>
    </source>
</evidence>
<evidence type="ECO:0000256" key="11">
    <source>
        <dbReference type="ARBA" id="ARBA00022840"/>
    </source>
</evidence>
<dbReference type="PIRSF" id="PIRSF039102">
    <property type="entry name" value="Ddl/VanB"/>
    <property type="match status" value="1"/>
</dbReference>
<dbReference type="Gene3D" id="3.40.50.20">
    <property type="match status" value="1"/>
</dbReference>
<evidence type="ECO:0000256" key="2">
    <source>
        <dbReference type="ARBA" id="ARBA00003921"/>
    </source>
</evidence>
<dbReference type="Gene3D" id="3.30.470.20">
    <property type="entry name" value="ATP-grasp fold, B domain"/>
    <property type="match status" value="1"/>
</dbReference>
<evidence type="ECO:0000313" key="24">
    <source>
        <dbReference type="Proteomes" id="UP001157439"/>
    </source>
</evidence>
<dbReference type="InterPro" id="IPR011761">
    <property type="entry name" value="ATP-grasp"/>
</dbReference>
<evidence type="ECO:0000256" key="6">
    <source>
        <dbReference type="ARBA" id="ARBA00012216"/>
    </source>
</evidence>
<keyword evidence="14 18" id="KW-0573">Peptidoglycan synthesis</keyword>
<feature type="active site" evidence="19">
    <location>
        <position position="152"/>
    </location>
</feature>
<dbReference type="InterPro" id="IPR011095">
    <property type="entry name" value="Dala_Dala_lig_C"/>
</dbReference>
<dbReference type="NCBIfam" id="TIGR01205">
    <property type="entry name" value="D_ala_D_alaTIGR"/>
    <property type="match status" value="1"/>
</dbReference>
<comment type="pathway">
    <text evidence="4 18">Cell wall biogenesis; peptidoglycan biosynthesis.</text>
</comment>
<evidence type="ECO:0000256" key="18">
    <source>
        <dbReference type="HAMAP-Rule" id="MF_00047"/>
    </source>
</evidence>
<feature type="active site" evidence="19">
    <location>
        <position position="20"/>
    </location>
</feature>
<dbReference type="Pfam" id="PF01820">
    <property type="entry name" value="Dala_Dala_lig_N"/>
    <property type="match status" value="1"/>
</dbReference>
<evidence type="ECO:0000256" key="8">
    <source>
        <dbReference type="ARBA" id="ARBA00022598"/>
    </source>
</evidence>
<feature type="binding site" evidence="20">
    <location>
        <position position="272"/>
    </location>
    <ligand>
        <name>Mg(2+)</name>
        <dbReference type="ChEBI" id="CHEBI:18420"/>
        <label>1</label>
    </ligand>
</feature>
<comment type="similarity">
    <text evidence="5 18">Belongs to the D-alanine--D-alanine ligase family.</text>
</comment>
<comment type="catalytic activity">
    <reaction evidence="17 18">
        <text>2 D-alanine + ATP = D-alanyl-D-alanine + ADP + phosphate + H(+)</text>
        <dbReference type="Rhea" id="RHEA:11224"/>
        <dbReference type="ChEBI" id="CHEBI:15378"/>
        <dbReference type="ChEBI" id="CHEBI:30616"/>
        <dbReference type="ChEBI" id="CHEBI:43474"/>
        <dbReference type="ChEBI" id="CHEBI:57416"/>
        <dbReference type="ChEBI" id="CHEBI:57822"/>
        <dbReference type="ChEBI" id="CHEBI:456216"/>
        <dbReference type="EC" id="6.3.2.4"/>
    </reaction>
</comment>
<sequence>MTKPTELGKVAVLLGGHSAEREISLKSGAAVLNALLEEGVDAISFDPANRNISELLTLGVDRAFIALHGRGGEDGTMQGALQTLGIKYTGSRVLGSALAMDKGLCKQIWRNLGLTTAPYRLIEQAQFSEMDCQAVLAQLGGVAMVKPVCEGSSVGMAKVSDADQLQQALTLAFKYDAQVLVEQWLTGQEYTVAIVADNVLPSIRMTTPNEFYDYQAKYQSNTTEYFCPSGLSEDEEADIAQLSLAAYKAVGVSGWGRVDLMRDAQGRFNLLEVNTAPGMTEKSLVPQAARQAGISFNELVLTITKEAR</sequence>
<dbReference type="GO" id="GO:0008360">
    <property type="term" value="P:regulation of cell shape"/>
    <property type="evidence" value="ECO:0007669"/>
    <property type="project" value="UniProtKB-KW"/>
</dbReference>
<organism evidence="23 24">
    <name type="scientific">Paraferrimonas haliotis</name>
    <dbReference type="NCBI Taxonomy" id="2013866"/>
    <lineage>
        <taxon>Bacteria</taxon>
        <taxon>Pseudomonadati</taxon>
        <taxon>Pseudomonadota</taxon>
        <taxon>Gammaproteobacteria</taxon>
        <taxon>Alteromonadales</taxon>
        <taxon>Ferrimonadaceae</taxon>
        <taxon>Paraferrimonas</taxon>
    </lineage>
</organism>
<keyword evidence="8 18" id="KW-0436">Ligase</keyword>
<dbReference type="InterPro" id="IPR016185">
    <property type="entry name" value="PreATP-grasp_dom_sf"/>
</dbReference>
<keyword evidence="11 21" id="KW-0067">ATP-binding</keyword>
<comment type="cofactor">
    <cofactor evidence="20">
        <name>Mg(2+)</name>
        <dbReference type="ChEBI" id="CHEBI:18420"/>
    </cofactor>
    <cofactor evidence="20">
        <name>Mn(2+)</name>
        <dbReference type="ChEBI" id="CHEBI:29035"/>
    </cofactor>
    <text evidence="20">Binds 2 magnesium or manganese ions per subunit.</text>
</comment>
<evidence type="ECO:0000256" key="14">
    <source>
        <dbReference type="ARBA" id="ARBA00022984"/>
    </source>
</evidence>
<dbReference type="GO" id="GO:0009252">
    <property type="term" value="P:peptidoglycan biosynthetic process"/>
    <property type="evidence" value="ECO:0007669"/>
    <property type="project" value="UniProtKB-UniRule"/>
</dbReference>
<dbReference type="Pfam" id="PF07478">
    <property type="entry name" value="Dala_Dala_lig_C"/>
    <property type="match status" value="1"/>
</dbReference>
<keyword evidence="15 20" id="KW-0464">Manganese</keyword>
<reference evidence="23 24" key="1">
    <citation type="journal article" date="2014" name="Int. J. Syst. Evol. Microbiol.">
        <title>Complete genome sequence of Corynebacterium casei LMG S-19264T (=DSM 44701T), isolated from a smear-ripened cheese.</title>
        <authorList>
            <consortium name="US DOE Joint Genome Institute (JGI-PGF)"/>
            <person name="Walter F."/>
            <person name="Albersmeier A."/>
            <person name="Kalinowski J."/>
            <person name="Ruckert C."/>
        </authorList>
    </citation>
    <scope>NUCLEOTIDE SEQUENCE [LARGE SCALE GENOMIC DNA]</scope>
    <source>
        <strain evidence="23 24">NBRC 112785</strain>
    </source>
</reference>
<dbReference type="HAMAP" id="MF_00047">
    <property type="entry name" value="Dala_Dala_lig"/>
    <property type="match status" value="1"/>
</dbReference>
<evidence type="ECO:0000256" key="1">
    <source>
        <dbReference type="ARBA" id="ARBA00001936"/>
    </source>
</evidence>
<dbReference type="RefSeq" id="WP_095500134.1">
    <property type="nucleotide sequence ID" value="NZ_BSPO01000001.1"/>
</dbReference>
<evidence type="ECO:0000256" key="4">
    <source>
        <dbReference type="ARBA" id="ARBA00004752"/>
    </source>
</evidence>
<proteinExistence type="inferred from homology"/>
<dbReference type="SUPFAM" id="SSF56059">
    <property type="entry name" value="Glutathione synthetase ATP-binding domain-like"/>
    <property type="match status" value="1"/>
</dbReference>
<feature type="binding site" evidence="20">
    <location>
        <position position="274"/>
    </location>
    <ligand>
        <name>Mg(2+)</name>
        <dbReference type="ChEBI" id="CHEBI:18420"/>
        <label>2</label>
    </ligand>
</feature>
<evidence type="ECO:0000256" key="7">
    <source>
        <dbReference type="ARBA" id="ARBA00022490"/>
    </source>
</evidence>
<evidence type="ECO:0000256" key="21">
    <source>
        <dbReference type="PROSITE-ProRule" id="PRU00409"/>
    </source>
</evidence>
<dbReference type="SUPFAM" id="SSF52440">
    <property type="entry name" value="PreATP-grasp domain"/>
    <property type="match status" value="1"/>
</dbReference>
<dbReference type="EMBL" id="BSPO01000001">
    <property type="protein sequence ID" value="GLS82200.1"/>
    <property type="molecule type" value="Genomic_DNA"/>
</dbReference>
<evidence type="ECO:0000256" key="16">
    <source>
        <dbReference type="ARBA" id="ARBA00023316"/>
    </source>
</evidence>
<keyword evidence="16 18" id="KW-0961">Cell wall biogenesis/degradation</keyword>
<evidence type="ECO:0000313" key="23">
    <source>
        <dbReference type="EMBL" id="GLS82200.1"/>
    </source>
</evidence>
<dbReference type="GO" id="GO:0071555">
    <property type="term" value="P:cell wall organization"/>
    <property type="evidence" value="ECO:0007669"/>
    <property type="project" value="UniProtKB-KW"/>
</dbReference>
<dbReference type="PANTHER" id="PTHR23132:SF23">
    <property type="entry name" value="D-ALANINE--D-ALANINE LIGASE B"/>
    <property type="match status" value="1"/>
</dbReference>
<feature type="binding site" evidence="20">
    <location>
        <position position="259"/>
    </location>
    <ligand>
        <name>Mg(2+)</name>
        <dbReference type="ChEBI" id="CHEBI:18420"/>
        <label>1</label>
    </ligand>
</feature>
<dbReference type="InterPro" id="IPR013815">
    <property type="entry name" value="ATP_grasp_subdomain_1"/>
</dbReference>
<dbReference type="AlphaFoldDB" id="A0AA37TMM5"/>
<comment type="function">
    <text evidence="2 18">Cell wall formation.</text>
</comment>
<dbReference type="InterPro" id="IPR005905">
    <property type="entry name" value="D_ala_D_ala"/>
</dbReference>
<evidence type="ECO:0000256" key="17">
    <source>
        <dbReference type="ARBA" id="ARBA00047614"/>
    </source>
</evidence>
<protein>
    <recommendedName>
        <fullName evidence="6 18">D-alanine--D-alanine ligase</fullName>
        <ecNumber evidence="6 18">6.3.2.4</ecNumber>
    </recommendedName>
    <alternativeName>
        <fullName evidence="18">D-Ala-D-Ala ligase</fullName>
    </alternativeName>
    <alternativeName>
        <fullName evidence="18">D-alanylalanine synthetase</fullName>
    </alternativeName>
</protein>